<dbReference type="Gene3D" id="3.10.200.10">
    <property type="entry name" value="Alpha carbonic anhydrase"/>
    <property type="match status" value="1"/>
</dbReference>
<dbReference type="EMBL" id="JAAFGS010000006">
    <property type="protein sequence ID" value="NGZ77060.1"/>
    <property type="molecule type" value="Genomic_DNA"/>
</dbReference>
<dbReference type="PROSITE" id="PS51257">
    <property type="entry name" value="PROKAR_LIPOPROTEIN"/>
    <property type="match status" value="1"/>
</dbReference>
<dbReference type="RefSeq" id="WP_166276749.1">
    <property type="nucleotide sequence ID" value="NZ_JAAFGS010000006.1"/>
</dbReference>
<evidence type="ECO:0000256" key="6">
    <source>
        <dbReference type="ARBA" id="ARBA00048348"/>
    </source>
</evidence>
<evidence type="ECO:0000259" key="9">
    <source>
        <dbReference type="PROSITE" id="PS51144"/>
    </source>
</evidence>
<dbReference type="PANTHER" id="PTHR18952:SF265">
    <property type="entry name" value="CARBONIC ANHYDRASE"/>
    <property type="match status" value="1"/>
</dbReference>
<feature type="compositionally biased region" description="Low complexity" evidence="7">
    <location>
        <begin position="33"/>
        <end position="49"/>
    </location>
</feature>
<keyword evidence="8" id="KW-0732">Signal</keyword>
<comment type="caution">
    <text evidence="10">The sequence shown here is derived from an EMBL/GenBank/DDBJ whole genome shotgun (WGS) entry which is preliminary data.</text>
</comment>
<evidence type="ECO:0000256" key="7">
    <source>
        <dbReference type="SAM" id="MobiDB-lite"/>
    </source>
</evidence>
<feature type="chain" id="PRO_5046953936" description="carbonic anhydrase" evidence="8">
    <location>
        <begin position="27"/>
        <end position="283"/>
    </location>
</feature>
<dbReference type="PROSITE" id="PS51144">
    <property type="entry name" value="ALPHA_CA_2"/>
    <property type="match status" value="1"/>
</dbReference>
<dbReference type="InterPro" id="IPR041891">
    <property type="entry name" value="Alpha_CA_prokaryot-like"/>
</dbReference>
<evidence type="ECO:0000313" key="11">
    <source>
        <dbReference type="Proteomes" id="UP000800303"/>
    </source>
</evidence>
<proteinExistence type="inferred from homology"/>
<keyword evidence="5" id="KW-0456">Lyase</keyword>
<dbReference type="SMART" id="SM01057">
    <property type="entry name" value="Carb_anhydrase"/>
    <property type="match status" value="1"/>
</dbReference>
<feature type="signal peptide" evidence="8">
    <location>
        <begin position="1"/>
        <end position="26"/>
    </location>
</feature>
<dbReference type="InterPro" id="IPR036398">
    <property type="entry name" value="CA_dom_sf"/>
</dbReference>
<sequence>MTRKIPGLTAALAVMFALTACGQNTASTPDSNASAPAETAAPAPAAAETSHSDAPHWSYEGEAGPEHWGELESEFATCETGKSQSPINIDHTKIVRSGEIKPIEPHYGKLTDATVINNGHTIQVNVTGEDNYVMLDGQKYTLLQFHFHHPSEHQIDGKNAEMELHFVHQNDKGEKAVVGVLINPGKANAVFADLWKHLPEKASEEAVPLASPIDLSVLLPQDLHSVHYDGSLTTPPCTEHVNWNVLEQPIELSQEQIDLFAKLFPDNHRPVQELGDRTLSEGE</sequence>
<comment type="similarity">
    <text evidence="1">Belongs to the alpha-carbonic anhydrase family.</text>
</comment>
<keyword evidence="11" id="KW-1185">Reference proteome</keyword>
<dbReference type="Pfam" id="PF00194">
    <property type="entry name" value="Carb_anhydrase"/>
    <property type="match status" value="1"/>
</dbReference>
<dbReference type="Proteomes" id="UP000800303">
    <property type="component" value="Unassembled WGS sequence"/>
</dbReference>
<reference evidence="10 11" key="1">
    <citation type="submission" date="2020-01" db="EMBL/GenBank/DDBJ databases">
        <title>Polyphasic characterisation and genomic insights into a novel alkali tolerant bacterium VR-M41.</title>
        <authorList>
            <person name="Vemuluri V.R."/>
        </authorList>
    </citation>
    <scope>NUCLEOTIDE SEQUENCE [LARGE SCALE GENOMIC DNA]</scope>
    <source>
        <strain evidence="10 11">VR-M41</strain>
    </source>
</reference>
<accession>A0ABX0F9F1</accession>
<dbReference type="InterPro" id="IPR023561">
    <property type="entry name" value="Carbonic_anhydrase_a-class"/>
</dbReference>
<protein>
    <recommendedName>
        <fullName evidence="2">carbonic anhydrase</fullName>
        <ecNumber evidence="2">4.2.1.1</ecNumber>
    </recommendedName>
</protein>
<dbReference type="EC" id="4.2.1.1" evidence="2"/>
<evidence type="ECO:0000256" key="5">
    <source>
        <dbReference type="ARBA" id="ARBA00023239"/>
    </source>
</evidence>
<evidence type="ECO:0000256" key="8">
    <source>
        <dbReference type="SAM" id="SignalP"/>
    </source>
</evidence>
<dbReference type="InterPro" id="IPR001148">
    <property type="entry name" value="CA_dom"/>
</dbReference>
<name>A0ABX0F9F1_9BACL</name>
<dbReference type="PANTHER" id="PTHR18952">
    <property type="entry name" value="CARBONIC ANHYDRASE"/>
    <property type="match status" value="1"/>
</dbReference>
<keyword evidence="3" id="KW-0479">Metal-binding</keyword>
<evidence type="ECO:0000256" key="3">
    <source>
        <dbReference type="ARBA" id="ARBA00022723"/>
    </source>
</evidence>
<keyword evidence="4" id="KW-0862">Zinc</keyword>
<evidence type="ECO:0000256" key="4">
    <source>
        <dbReference type="ARBA" id="ARBA00022833"/>
    </source>
</evidence>
<evidence type="ECO:0000256" key="2">
    <source>
        <dbReference type="ARBA" id="ARBA00012925"/>
    </source>
</evidence>
<gene>
    <name evidence="10" type="ORF">GYN08_17275</name>
</gene>
<feature type="region of interest" description="Disordered" evidence="7">
    <location>
        <begin position="25"/>
        <end position="66"/>
    </location>
</feature>
<comment type="catalytic activity">
    <reaction evidence="6">
        <text>hydrogencarbonate + H(+) = CO2 + H2O</text>
        <dbReference type="Rhea" id="RHEA:10748"/>
        <dbReference type="ChEBI" id="CHEBI:15377"/>
        <dbReference type="ChEBI" id="CHEBI:15378"/>
        <dbReference type="ChEBI" id="CHEBI:16526"/>
        <dbReference type="ChEBI" id="CHEBI:17544"/>
        <dbReference type="EC" id="4.2.1.1"/>
    </reaction>
</comment>
<evidence type="ECO:0000256" key="1">
    <source>
        <dbReference type="ARBA" id="ARBA00010718"/>
    </source>
</evidence>
<organism evidence="10 11">
    <name type="scientific">Saccharibacillus alkalitolerans</name>
    <dbReference type="NCBI Taxonomy" id="2705290"/>
    <lineage>
        <taxon>Bacteria</taxon>
        <taxon>Bacillati</taxon>
        <taxon>Bacillota</taxon>
        <taxon>Bacilli</taxon>
        <taxon>Bacillales</taxon>
        <taxon>Paenibacillaceae</taxon>
        <taxon>Saccharibacillus</taxon>
    </lineage>
</organism>
<evidence type="ECO:0000313" key="10">
    <source>
        <dbReference type="EMBL" id="NGZ77060.1"/>
    </source>
</evidence>
<feature type="domain" description="Alpha-carbonic anhydrase" evidence="9">
    <location>
        <begin position="55"/>
        <end position="283"/>
    </location>
</feature>
<dbReference type="SUPFAM" id="SSF51069">
    <property type="entry name" value="Carbonic anhydrase"/>
    <property type="match status" value="1"/>
</dbReference>
<dbReference type="CDD" id="cd03124">
    <property type="entry name" value="alpha_CA_prokaryotic_like"/>
    <property type="match status" value="1"/>
</dbReference>